<evidence type="ECO:0000256" key="1">
    <source>
        <dbReference type="SAM" id="MobiDB-lite"/>
    </source>
</evidence>
<gene>
    <name evidence="3" type="ORF">AAE3_LOCUS12100</name>
</gene>
<evidence type="ECO:0000256" key="2">
    <source>
        <dbReference type="SAM" id="Phobius"/>
    </source>
</evidence>
<protein>
    <submittedName>
        <fullName evidence="3">Uncharacterized protein</fullName>
    </submittedName>
</protein>
<name>A0A8S0VU98_CYCAE</name>
<proteinExistence type="predicted"/>
<comment type="caution">
    <text evidence="3">The sequence shown here is derived from an EMBL/GenBank/DDBJ whole genome shotgun (WGS) entry which is preliminary data.</text>
</comment>
<reference evidence="3 4" key="1">
    <citation type="submission" date="2020-01" db="EMBL/GenBank/DDBJ databases">
        <authorList>
            <person name="Gupta K D."/>
        </authorList>
    </citation>
    <scope>NUCLEOTIDE SEQUENCE [LARGE SCALE GENOMIC DNA]</scope>
</reference>
<dbReference type="EMBL" id="CACVBS010000081">
    <property type="protein sequence ID" value="CAA7269849.1"/>
    <property type="molecule type" value="Genomic_DNA"/>
</dbReference>
<evidence type="ECO:0000313" key="3">
    <source>
        <dbReference type="EMBL" id="CAA7269849.1"/>
    </source>
</evidence>
<keyword evidence="2" id="KW-0472">Membrane</keyword>
<sequence length="144" mass="15356">MFSAGNTDVGPELSSTNRMRSRDKDDVSLLLSALMSSSLPSYIYTVAFALLALLNDLESTCAYPPSASATSLPTHPIPSAPHHLPALAIATTHSFPLPFPSPVHLSIRRPSTSPPPLSQASNAQMYISVHAPIDKIYYPGSHCS</sequence>
<evidence type="ECO:0000313" key="4">
    <source>
        <dbReference type="Proteomes" id="UP000467700"/>
    </source>
</evidence>
<accession>A0A8S0VU98</accession>
<keyword evidence="2" id="KW-0812">Transmembrane</keyword>
<feature type="transmembrane region" description="Helical" evidence="2">
    <location>
        <begin position="27"/>
        <end position="54"/>
    </location>
</feature>
<keyword evidence="2" id="KW-1133">Transmembrane helix</keyword>
<dbReference type="Proteomes" id="UP000467700">
    <property type="component" value="Unassembled WGS sequence"/>
</dbReference>
<dbReference type="AlphaFoldDB" id="A0A8S0VU98"/>
<feature type="region of interest" description="Disordered" evidence="1">
    <location>
        <begin position="1"/>
        <end position="21"/>
    </location>
</feature>
<keyword evidence="4" id="KW-1185">Reference proteome</keyword>
<organism evidence="3 4">
    <name type="scientific">Cyclocybe aegerita</name>
    <name type="common">Black poplar mushroom</name>
    <name type="synonym">Agrocybe aegerita</name>
    <dbReference type="NCBI Taxonomy" id="1973307"/>
    <lineage>
        <taxon>Eukaryota</taxon>
        <taxon>Fungi</taxon>
        <taxon>Dikarya</taxon>
        <taxon>Basidiomycota</taxon>
        <taxon>Agaricomycotina</taxon>
        <taxon>Agaricomycetes</taxon>
        <taxon>Agaricomycetidae</taxon>
        <taxon>Agaricales</taxon>
        <taxon>Agaricineae</taxon>
        <taxon>Bolbitiaceae</taxon>
        <taxon>Cyclocybe</taxon>
    </lineage>
</organism>